<keyword evidence="11" id="KW-1185">Reference proteome</keyword>
<name>A0A9P4M0P7_9PEZI</name>
<dbReference type="Proteomes" id="UP000799776">
    <property type="component" value="Unassembled WGS sequence"/>
</dbReference>
<feature type="region of interest" description="Disordered" evidence="8">
    <location>
        <begin position="1"/>
        <end position="194"/>
    </location>
</feature>
<feature type="compositionally biased region" description="Low complexity" evidence="8">
    <location>
        <begin position="213"/>
        <end position="222"/>
    </location>
</feature>
<feature type="compositionally biased region" description="Polar residues" evidence="8">
    <location>
        <begin position="123"/>
        <end position="135"/>
    </location>
</feature>
<proteinExistence type="inferred from homology"/>
<dbReference type="SMART" id="SM01312">
    <property type="entry name" value="RTC4"/>
    <property type="match status" value="1"/>
</dbReference>
<comment type="similarity">
    <text evidence="4">Belongs to the RTC4 family.</text>
</comment>
<gene>
    <name evidence="10" type="ORF">K490DRAFT_56126</name>
</gene>
<feature type="compositionally biased region" description="Low complexity" evidence="8">
    <location>
        <begin position="96"/>
        <end position="106"/>
    </location>
</feature>
<dbReference type="SUPFAM" id="SSF48371">
    <property type="entry name" value="ARM repeat"/>
    <property type="match status" value="1"/>
</dbReference>
<sequence>MTGSGNASRFSRPGKLKRPSHPPSKPAVPPAPNDDINADPISSSEPEPGSASDGNKSSEEMTYKPTRTYGARAPRAPGRRGGRNISNTAPATGRISGTQGSTTSSTRDVEDDFDPVWDGKTFNRPTYLSTSTPQETLKKQFKAPSMIGRPSKPAQAKFRNPNRTYSGNTRQNVQQIRSESQPTPVASPPASKFQAPADHVLESMRSRANNAGSQSPPQSSDLSPPPSSPDLELMSEHIDADGWTLPKPSSTYEDPGRCPMCKAPVDPSLIKSWTGLRTRMNVRTQMRFCTHHKRLEAEEEYRARDYPAINWETLPSRFPSYRSHLVDILTQTRPSYFRKQLADRAARGANRARRSKLVGGVDEQELKASSPGYYGSRGRQVMEGWIMREMMDEIRARAGEDRLIGTKGVSGYIQVVLVPELATLLVMEDMEAEEGRAREVLEESVEYGDLLHKAIEDRIERPEDEEEAEEEVEEDEDEDEDEKGDDDDDDDGDGDGGNHSSDRGPEWKF</sequence>
<evidence type="ECO:0000256" key="8">
    <source>
        <dbReference type="SAM" id="MobiDB-lite"/>
    </source>
</evidence>
<dbReference type="Pfam" id="PF14474">
    <property type="entry name" value="RTC4"/>
    <property type="match status" value="1"/>
</dbReference>
<dbReference type="GO" id="GO:0005737">
    <property type="term" value="C:cytoplasm"/>
    <property type="evidence" value="ECO:0007669"/>
    <property type="project" value="UniProtKB-SubCell"/>
</dbReference>
<feature type="compositionally biased region" description="Acidic residues" evidence="8">
    <location>
        <begin position="462"/>
        <end position="494"/>
    </location>
</feature>
<organism evidence="10 11">
    <name type="scientific">Saccharata proteae CBS 121410</name>
    <dbReference type="NCBI Taxonomy" id="1314787"/>
    <lineage>
        <taxon>Eukaryota</taxon>
        <taxon>Fungi</taxon>
        <taxon>Dikarya</taxon>
        <taxon>Ascomycota</taxon>
        <taxon>Pezizomycotina</taxon>
        <taxon>Dothideomycetes</taxon>
        <taxon>Dothideomycetes incertae sedis</taxon>
        <taxon>Botryosphaeriales</taxon>
        <taxon>Saccharataceae</taxon>
        <taxon>Saccharata</taxon>
    </lineage>
</organism>
<reference evidence="10" key="1">
    <citation type="journal article" date="2020" name="Stud. Mycol.">
        <title>101 Dothideomycetes genomes: a test case for predicting lifestyles and emergence of pathogens.</title>
        <authorList>
            <person name="Haridas S."/>
            <person name="Albert R."/>
            <person name="Binder M."/>
            <person name="Bloem J."/>
            <person name="Labutti K."/>
            <person name="Salamov A."/>
            <person name="Andreopoulos B."/>
            <person name="Baker S."/>
            <person name="Barry K."/>
            <person name="Bills G."/>
            <person name="Bluhm B."/>
            <person name="Cannon C."/>
            <person name="Castanera R."/>
            <person name="Culley D."/>
            <person name="Daum C."/>
            <person name="Ezra D."/>
            <person name="Gonzalez J."/>
            <person name="Henrissat B."/>
            <person name="Kuo A."/>
            <person name="Liang C."/>
            <person name="Lipzen A."/>
            <person name="Lutzoni F."/>
            <person name="Magnuson J."/>
            <person name="Mondo S."/>
            <person name="Nolan M."/>
            <person name="Ohm R."/>
            <person name="Pangilinan J."/>
            <person name="Park H.-J."/>
            <person name="Ramirez L."/>
            <person name="Alfaro M."/>
            <person name="Sun H."/>
            <person name="Tritt A."/>
            <person name="Yoshinaga Y."/>
            <person name="Zwiers L.-H."/>
            <person name="Turgeon B."/>
            <person name="Goodwin S."/>
            <person name="Spatafora J."/>
            <person name="Crous P."/>
            <person name="Grigoriev I."/>
        </authorList>
    </citation>
    <scope>NUCLEOTIDE SEQUENCE</scope>
    <source>
        <strain evidence="10">CBS 121410</strain>
    </source>
</reference>
<evidence type="ECO:0000313" key="11">
    <source>
        <dbReference type="Proteomes" id="UP000799776"/>
    </source>
</evidence>
<evidence type="ECO:0000256" key="5">
    <source>
        <dbReference type="ARBA" id="ARBA00015162"/>
    </source>
</evidence>
<dbReference type="InterPro" id="IPR039024">
    <property type="entry name" value="RTC4"/>
</dbReference>
<dbReference type="AlphaFoldDB" id="A0A9P4M0P7"/>
<feature type="compositionally biased region" description="Basic and acidic residues" evidence="8">
    <location>
        <begin position="500"/>
        <end position="509"/>
    </location>
</feature>
<evidence type="ECO:0000259" key="9">
    <source>
        <dbReference type="SMART" id="SM01312"/>
    </source>
</evidence>
<comment type="caution">
    <text evidence="10">The sequence shown here is derived from an EMBL/GenBank/DDBJ whole genome shotgun (WGS) entry which is preliminary data.</text>
</comment>
<evidence type="ECO:0000256" key="3">
    <source>
        <dbReference type="ARBA" id="ARBA00004496"/>
    </source>
</evidence>
<dbReference type="EMBL" id="ML978717">
    <property type="protein sequence ID" value="KAF2088108.1"/>
    <property type="molecule type" value="Genomic_DNA"/>
</dbReference>
<evidence type="ECO:0000256" key="1">
    <source>
        <dbReference type="ARBA" id="ARBA00002738"/>
    </source>
</evidence>
<feature type="compositionally biased region" description="Polar residues" evidence="8">
    <location>
        <begin position="161"/>
        <end position="184"/>
    </location>
</feature>
<dbReference type="PANTHER" id="PTHR41391:SF1">
    <property type="entry name" value="RESTRICTION OF TELOMERE CAPPING PROTEIN 4"/>
    <property type="match status" value="1"/>
</dbReference>
<dbReference type="InterPro" id="IPR028094">
    <property type="entry name" value="RTC4_C"/>
</dbReference>
<feature type="region of interest" description="Disordered" evidence="8">
    <location>
        <begin position="454"/>
        <end position="509"/>
    </location>
</feature>
<feature type="domain" description="Restriction of telomere capping protein 4 C-terminal" evidence="9">
    <location>
        <begin position="328"/>
        <end position="454"/>
    </location>
</feature>
<feature type="compositionally biased region" description="Pro residues" evidence="8">
    <location>
        <begin position="21"/>
        <end position="32"/>
    </location>
</feature>
<dbReference type="PANTHER" id="PTHR41391">
    <property type="entry name" value="RESTRICTION OF TELOMERE CAPPING PROTEIN 4"/>
    <property type="match status" value="1"/>
</dbReference>
<keyword evidence="6" id="KW-0963">Cytoplasm</keyword>
<evidence type="ECO:0000256" key="2">
    <source>
        <dbReference type="ARBA" id="ARBA00004123"/>
    </source>
</evidence>
<protein>
    <recommendedName>
        <fullName evidence="5">Restriction of telomere capping protein 4</fullName>
    </recommendedName>
</protein>
<comment type="function">
    <text evidence="1">May be involved in a process influencing telomere capping.</text>
</comment>
<dbReference type="GO" id="GO:0005634">
    <property type="term" value="C:nucleus"/>
    <property type="evidence" value="ECO:0007669"/>
    <property type="project" value="UniProtKB-SubCell"/>
</dbReference>
<dbReference type="InterPro" id="IPR016024">
    <property type="entry name" value="ARM-type_fold"/>
</dbReference>
<feature type="region of interest" description="Disordered" evidence="8">
    <location>
        <begin position="207"/>
        <end position="233"/>
    </location>
</feature>
<accession>A0A9P4M0P7</accession>
<evidence type="ECO:0000313" key="10">
    <source>
        <dbReference type="EMBL" id="KAF2088108.1"/>
    </source>
</evidence>
<evidence type="ECO:0000256" key="6">
    <source>
        <dbReference type="ARBA" id="ARBA00022490"/>
    </source>
</evidence>
<comment type="subcellular location">
    <subcellularLocation>
        <location evidence="3">Cytoplasm</location>
    </subcellularLocation>
    <subcellularLocation>
        <location evidence="2">Nucleus</location>
    </subcellularLocation>
</comment>
<evidence type="ECO:0000256" key="7">
    <source>
        <dbReference type="ARBA" id="ARBA00023242"/>
    </source>
</evidence>
<dbReference type="OrthoDB" id="128308at2759"/>
<evidence type="ECO:0000256" key="4">
    <source>
        <dbReference type="ARBA" id="ARBA00009461"/>
    </source>
</evidence>
<keyword evidence="7" id="KW-0539">Nucleus</keyword>